<dbReference type="PANTHER" id="PTHR31306">
    <property type="entry name" value="ALPHA-1,6-MANNOSYLTRANSFERASE MNN11-RELATED"/>
    <property type="match status" value="1"/>
</dbReference>
<gene>
    <name evidence="6" type="ORF">BON22_0880</name>
    <name evidence="5" type="ORF">CYFA0S_20e01134g</name>
</gene>
<dbReference type="EMBL" id="MPUK01000001">
    <property type="protein sequence ID" value="ONH69854.1"/>
    <property type="molecule type" value="Genomic_DNA"/>
</dbReference>
<dbReference type="STRING" id="36022.A0A061BFX3"/>
<evidence type="ECO:0000313" key="7">
    <source>
        <dbReference type="Proteomes" id="UP000189513"/>
    </source>
</evidence>
<dbReference type="OrthoDB" id="205108at2759"/>
<keyword evidence="4" id="KW-0472">Membrane</keyword>
<dbReference type="Proteomes" id="UP000189513">
    <property type="component" value="Unassembled WGS sequence"/>
</dbReference>
<dbReference type="Pfam" id="PF05637">
    <property type="entry name" value="Glyco_transf_34"/>
    <property type="match status" value="1"/>
</dbReference>
<keyword evidence="3 6" id="KW-0808">Transferase</keyword>
<dbReference type="InterPro" id="IPR008630">
    <property type="entry name" value="Glyco_trans_34"/>
</dbReference>
<evidence type="ECO:0000256" key="4">
    <source>
        <dbReference type="SAM" id="Phobius"/>
    </source>
</evidence>
<evidence type="ECO:0000256" key="2">
    <source>
        <dbReference type="ARBA" id="ARBA00022676"/>
    </source>
</evidence>
<dbReference type="GO" id="GO:0000136">
    <property type="term" value="C:mannan polymerase complex"/>
    <property type="evidence" value="ECO:0007669"/>
    <property type="project" value="TreeGrafter"/>
</dbReference>
<dbReference type="Gene3D" id="3.90.550.10">
    <property type="entry name" value="Spore Coat Polysaccharide Biosynthesis Protein SpsA, Chain A"/>
    <property type="match status" value="1"/>
</dbReference>
<keyword evidence="2 6" id="KW-0328">Glycosyltransferase</keyword>
<dbReference type="InterPro" id="IPR029044">
    <property type="entry name" value="Nucleotide-diphossugar_trans"/>
</dbReference>
<comment type="similarity">
    <text evidence="1">Belongs to the glycosyltransferase 34 family.</text>
</comment>
<protein>
    <submittedName>
        <fullName evidence="6">Alpha-1,2-galactosyltransferase</fullName>
    </submittedName>
    <submittedName>
        <fullName evidence="5">CYFA0S20e01134g1_1</fullName>
    </submittedName>
</protein>
<keyword evidence="7" id="KW-1185">Reference proteome</keyword>
<dbReference type="AlphaFoldDB" id="A0A061BFX3"/>
<keyword evidence="4" id="KW-0812">Transmembrane</keyword>
<dbReference type="PANTHER" id="PTHR31306:SF10">
    <property type="entry name" value="ALPHA-1,6-MANNOSYLTRANSFERASE MNN11-RELATED"/>
    <property type="match status" value="1"/>
</dbReference>
<evidence type="ECO:0000256" key="1">
    <source>
        <dbReference type="ARBA" id="ARBA00005664"/>
    </source>
</evidence>
<sequence length="424" mass="48458">MSLKGPVCTDSQLPQVMQLSYNSKFKPQRNVFVARLQRHARKLAVLAVVFVVAVVLIFQTSLGSSTGLRTNSKGYTKLHGWHKTDIPTKSSLIFPSVEHAPLLRELTADGLFNSQVDPQGKKRYLLTDAFDDEDAKLNSKLESDDNTSQMLKVKKSFLDHGKQKFTGPKSPEVVVVTGIDFEKYELSHLTKIVQNRVNYAQKKKYGVYVRWVQEFLPLISDTQSDKDWAKVFLLRSAMYAFPNAKYFWYLDQDAMIMRYDIDLIKYLLDPKVLDPIMLRDQPVVPPNGVVHTYKNSRASNVELILTQVGSDLNLNSFVLKNDFMAKTLLEFWSDKLFRTYHNFPRNTESALTHILQWHPVYLARTAIVPPRTIAGLHTAMELPEGDDVHYSAGDFVVSLRDCATRKSCEKEIDQYWNIVEGDGK</sequence>
<reference evidence="7" key="2">
    <citation type="journal article" date="2017" name="Genome Announc.">
        <title>Genome sequences of Cyberlindnera fabianii 65, Pichia kudriavzevii 129, and Saccharomyces cerevisiae 131 isolated from fermented masau fruits in Zimbabwe.</title>
        <authorList>
            <person name="van Rijswijck I.M.H."/>
            <person name="Derks M.F.L."/>
            <person name="Abee T."/>
            <person name="de Ridder D."/>
            <person name="Smid E.J."/>
        </authorList>
    </citation>
    <scope>NUCLEOTIDE SEQUENCE [LARGE SCALE GENOMIC DNA]</scope>
    <source>
        <strain evidence="7">65</strain>
    </source>
</reference>
<reference evidence="6" key="3">
    <citation type="submission" date="2017-01" db="EMBL/GenBank/DDBJ databases">
        <authorList>
            <person name="Mah S.A."/>
            <person name="Swanson W.J."/>
            <person name="Moy G.W."/>
            <person name="Vacquier V.D."/>
        </authorList>
    </citation>
    <scope>NUCLEOTIDE SEQUENCE [LARGE SCALE GENOMIC DNA]</scope>
    <source>
        <strain evidence="6">65</strain>
    </source>
</reference>
<accession>A0A061BFX3</accession>
<evidence type="ECO:0000256" key="3">
    <source>
        <dbReference type="ARBA" id="ARBA00022679"/>
    </source>
</evidence>
<evidence type="ECO:0000313" key="6">
    <source>
        <dbReference type="EMBL" id="ONH69854.1"/>
    </source>
</evidence>
<organism evidence="5">
    <name type="scientific">Cyberlindnera fabianii</name>
    <name type="common">Yeast</name>
    <name type="synonym">Hansenula fabianii</name>
    <dbReference type="NCBI Taxonomy" id="36022"/>
    <lineage>
        <taxon>Eukaryota</taxon>
        <taxon>Fungi</taxon>
        <taxon>Dikarya</taxon>
        <taxon>Ascomycota</taxon>
        <taxon>Saccharomycotina</taxon>
        <taxon>Saccharomycetes</taxon>
        <taxon>Phaffomycetales</taxon>
        <taxon>Phaffomycetaceae</taxon>
        <taxon>Cyberlindnera</taxon>
    </lineage>
</organism>
<dbReference type="VEuPathDB" id="FungiDB:BON22_0880"/>
<reference evidence="5" key="1">
    <citation type="journal article" date="2014" name="Genome Announc.">
        <title>Genome sequence of the yeast Cyberlindnera fabianii (Hansenula fabianii).</title>
        <authorList>
            <person name="Freel K.C."/>
            <person name="Sarilar V."/>
            <person name="Neuveglise C."/>
            <person name="Devillers H."/>
            <person name="Friedrich A."/>
            <person name="Schacherer J."/>
        </authorList>
    </citation>
    <scope>NUCLEOTIDE SEQUENCE</scope>
    <source>
        <strain evidence="5">YJS4271</strain>
    </source>
</reference>
<dbReference type="GO" id="GO:0000009">
    <property type="term" value="F:alpha-1,6-mannosyltransferase activity"/>
    <property type="evidence" value="ECO:0007669"/>
    <property type="project" value="TreeGrafter"/>
</dbReference>
<proteinExistence type="inferred from homology"/>
<dbReference type="EMBL" id="LK052905">
    <property type="protein sequence ID" value="CDR45872.1"/>
    <property type="molecule type" value="Genomic_DNA"/>
</dbReference>
<dbReference type="OMA" id="IKTYNHF"/>
<feature type="transmembrane region" description="Helical" evidence="4">
    <location>
        <begin position="43"/>
        <end position="62"/>
    </location>
</feature>
<evidence type="ECO:0000313" key="5">
    <source>
        <dbReference type="EMBL" id="CDR45872.1"/>
    </source>
</evidence>
<keyword evidence="4" id="KW-1133">Transmembrane helix</keyword>
<name>A0A061BFX3_CYBFA</name>
<dbReference type="GO" id="GO:0006487">
    <property type="term" value="P:protein N-linked glycosylation"/>
    <property type="evidence" value="ECO:0007669"/>
    <property type="project" value="TreeGrafter"/>
</dbReference>